<dbReference type="Proteomes" id="UP001497623">
    <property type="component" value="Unassembled WGS sequence"/>
</dbReference>
<organism evidence="9 10">
    <name type="scientific">Meganyctiphanes norvegica</name>
    <name type="common">Northern krill</name>
    <name type="synonym">Thysanopoda norvegica</name>
    <dbReference type="NCBI Taxonomy" id="48144"/>
    <lineage>
        <taxon>Eukaryota</taxon>
        <taxon>Metazoa</taxon>
        <taxon>Ecdysozoa</taxon>
        <taxon>Arthropoda</taxon>
        <taxon>Crustacea</taxon>
        <taxon>Multicrustacea</taxon>
        <taxon>Malacostraca</taxon>
        <taxon>Eumalacostraca</taxon>
        <taxon>Eucarida</taxon>
        <taxon>Euphausiacea</taxon>
        <taxon>Euphausiidae</taxon>
        <taxon>Meganyctiphanes</taxon>
    </lineage>
</organism>
<dbReference type="SUPFAM" id="SSF57850">
    <property type="entry name" value="RING/U-box"/>
    <property type="match status" value="2"/>
</dbReference>
<reference evidence="9 10" key="1">
    <citation type="submission" date="2024-05" db="EMBL/GenBank/DDBJ databases">
        <authorList>
            <person name="Wallberg A."/>
        </authorList>
    </citation>
    <scope>NUCLEOTIDE SEQUENCE [LARGE SCALE GENOMIC DNA]</scope>
</reference>
<comment type="caution">
    <text evidence="9">The sequence shown here is derived from an EMBL/GenBank/DDBJ whole genome shotgun (WGS) entry which is preliminary data.</text>
</comment>
<protein>
    <recommendedName>
        <fullName evidence="8">RING-type domain-containing protein</fullName>
    </recommendedName>
</protein>
<keyword evidence="10" id="KW-1185">Reference proteome</keyword>
<dbReference type="GO" id="GO:0071797">
    <property type="term" value="C:LUBAC complex"/>
    <property type="evidence" value="ECO:0007669"/>
    <property type="project" value="TreeGrafter"/>
</dbReference>
<evidence type="ECO:0000313" key="10">
    <source>
        <dbReference type="Proteomes" id="UP001497623"/>
    </source>
</evidence>
<dbReference type="PANTHER" id="PTHR22770:SF13">
    <property type="entry name" value="RING-TYPE DOMAIN-CONTAINING PROTEIN"/>
    <property type="match status" value="1"/>
</dbReference>
<evidence type="ECO:0000313" key="9">
    <source>
        <dbReference type="EMBL" id="CAL4065059.1"/>
    </source>
</evidence>
<keyword evidence="4" id="KW-0677">Repeat</keyword>
<proteinExistence type="predicted"/>
<evidence type="ECO:0000256" key="3">
    <source>
        <dbReference type="ARBA" id="ARBA00022723"/>
    </source>
</evidence>
<dbReference type="CDD" id="cd20345">
    <property type="entry name" value="BRcat_RBR_HOIL1"/>
    <property type="match status" value="1"/>
</dbReference>
<evidence type="ECO:0000256" key="1">
    <source>
        <dbReference type="ARBA" id="ARBA00004906"/>
    </source>
</evidence>
<keyword evidence="6" id="KW-0833">Ubl conjugation pathway</keyword>
<feature type="non-terminal residue" evidence="9">
    <location>
        <position position="204"/>
    </location>
</feature>
<dbReference type="PROSITE" id="PS51873">
    <property type="entry name" value="TRIAD"/>
    <property type="match status" value="1"/>
</dbReference>
<accession>A0AAV2PUJ4</accession>
<name>A0AAV2PUJ4_MEGNR</name>
<dbReference type="GO" id="GO:0008270">
    <property type="term" value="F:zinc ion binding"/>
    <property type="evidence" value="ECO:0007669"/>
    <property type="project" value="UniProtKB-KW"/>
</dbReference>
<feature type="non-terminal residue" evidence="9">
    <location>
        <position position="1"/>
    </location>
</feature>
<dbReference type="GO" id="GO:0004842">
    <property type="term" value="F:ubiquitin-protein transferase activity"/>
    <property type="evidence" value="ECO:0007669"/>
    <property type="project" value="TreeGrafter"/>
</dbReference>
<evidence type="ECO:0000259" key="8">
    <source>
        <dbReference type="PROSITE" id="PS51873"/>
    </source>
</evidence>
<dbReference type="Gene3D" id="1.20.120.1750">
    <property type="match status" value="1"/>
</dbReference>
<dbReference type="GO" id="GO:0043161">
    <property type="term" value="P:proteasome-mediated ubiquitin-dependent protein catabolic process"/>
    <property type="evidence" value="ECO:0007669"/>
    <property type="project" value="TreeGrafter"/>
</dbReference>
<dbReference type="EMBL" id="CAXKWB010001659">
    <property type="protein sequence ID" value="CAL4065059.1"/>
    <property type="molecule type" value="Genomic_DNA"/>
</dbReference>
<dbReference type="AlphaFoldDB" id="A0AAV2PUJ4"/>
<keyword evidence="2" id="KW-0808">Transferase</keyword>
<dbReference type="PANTHER" id="PTHR22770">
    <property type="entry name" value="UBIQUITIN CONJUGATING ENZYME 7 INTERACTING PROTEIN-RELATED"/>
    <property type="match status" value="1"/>
</dbReference>
<dbReference type="GO" id="GO:0097039">
    <property type="term" value="P:protein linear polyubiquitination"/>
    <property type="evidence" value="ECO:0007669"/>
    <property type="project" value="TreeGrafter"/>
</dbReference>
<keyword evidence="7" id="KW-0862">Zinc</keyword>
<evidence type="ECO:0000256" key="4">
    <source>
        <dbReference type="ARBA" id="ARBA00022737"/>
    </source>
</evidence>
<keyword evidence="5" id="KW-0863">Zinc-finger</keyword>
<sequence>YRECLSGAINHAEAADVKCPYRDDQYSCEATLQDREIKDLVTVQEYEAHLRKSVKQAEGTMQNVFHCKTPDCPGFCQFEDNVDVFNCEVCKKANCLTCQAQHKNQTCQEYQDEIMRKVDENALKTKKFFDDMIKRGDGIPCPSCSVMLVRKWGCDWMRCPMCKTEICWVTRGPRWGPGGPGDTSGGCQCGLKGRKCHPKCTYCH</sequence>
<feature type="domain" description="RING-type" evidence="8">
    <location>
        <begin position="1"/>
        <end position="200"/>
    </location>
</feature>
<dbReference type="InterPro" id="IPR051628">
    <property type="entry name" value="LUBAC_E3_Ligases"/>
</dbReference>
<dbReference type="GO" id="GO:0043130">
    <property type="term" value="F:ubiquitin binding"/>
    <property type="evidence" value="ECO:0007669"/>
    <property type="project" value="TreeGrafter"/>
</dbReference>
<evidence type="ECO:0000256" key="7">
    <source>
        <dbReference type="ARBA" id="ARBA00022833"/>
    </source>
</evidence>
<evidence type="ECO:0000256" key="6">
    <source>
        <dbReference type="ARBA" id="ARBA00022786"/>
    </source>
</evidence>
<evidence type="ECO:0000256" key="5">
    <source>
        <dbReference type="ARBA" id="ARBA00022771"/>
    </source>
</evidence>
<dbReference type="InterPro" id="IPR044066">
    <property type="entry name" value="TRIAD_supradom"/>
</dbReference>
<evidence type="ECO:0000256" key="2">
    <source>
        <dbReference type="ARBA" id="ARBA00022679"/>
    </source>
</evidence>
<keyword evidence="3" id="KW-0479">Metal-binding</keyword>
<dbReference type="InterPro" id="IPR047558">
    <property type="entry name" value="BRcat_RBR_HOIL1"/>
</dbReference>
<comment type="pathway">
    <text evidence="1">Protein modification; protein ubiquitination.</text>
</comment>
<gene>
    <name evidence="9" type="ORF">MNOR_LOCUS4517</name>
</gene>